<dbReference type="Proteomes" id="UP000020467">
    <property type="component" value="Unassembled WGS sequence"/>
</dbReference>
<feature type="region of interest" description="Disordered" evidence="1">
    <location>
        <begin position="379"/>
        <end position="493"/>
    </location>
</feature>
<dbReference type="InterPro" id="IPR000210">
    <property type="entry name" value="BTB/POZ_dom"/>
</dbReference>
<dbReference type="OrthoDB" id="4851198at2759"/>
<dbReference type="PROSITE" id="PS50097">
    <property type="entry name" value="BTB"/>
    <property type="match status" value="1"/>
</dbReference>
<protein>
    <recommendedName>
        <fullName evidence="2">BTB domain-containing protein</fullName>
    </recommendedName>
</protein>
<proteinExistence type="predicted"/>
<keyword evidence="4" id="KW-1185">Reference proteome</keyword>
<reference evidence="3 4" key="1">
    <citation type="submission" date="2014-02" db="EMBL/GenBank/DDBJ databases">
        <title>The genome sequence of Colletotrichum fioriniae PJ7.</title>
        <authorList>
            <person name="Baroncelli R."/>
            <person name="Thon M.R."/>
        </authorList>
    </citation>
    <scope>NUCLEOTIDE SEQUENCE [LARGE SCALE GENOMIC DNA]</scope>
    <source>
        <strain evidence="3 4">PJ7</strain>
    </source>
</reference>
<feature type="region of interest" description="Disordered" evidence="1">
    <location>
        <begin position="505"/>
        <end position="651"/>
    </location>
</feature>
<feature type="compositionally biased region" description="Polar residues" evidence="1">
    <location>
        <begin position="524"/>
        <end position="539"/>
    </location>
</feature>
<organism evidence="3 4">
    <name type="scientific">Colletotrichum fioriniae PJ7</name>
    <dbReference type="NCBI Taxonomy" id="1445577"/>
    <lineage>
        <taxon>Eukaryota</taxon>
        <taxon>Fungi</taxon>
        <taxon>Dikarya</taxon>
        <taxon>Ascomycota</taxon>
        <taxon>Pezizomycotina</taxon>
        <taxon>Sordariomycetes</taxon>
        <taxon>Hypocreomycetidae</taxon>
        <taxon>Glomerellales</taxon>
        <taxon>Glomerellaceae</taxon>
        <taxon>Colletotrichum</taxon>
        <taxon>Colletotrichum acutatum species complex</taxon>
    </lineage>
</organism>
<feature type="compositionally biased region" description="Polar residues" evidence="1">
    <location>
        <begin position="394"/>
        <end position="404"/>
    </location>
</feature>
<comment type="caution">
    <text evidence="3">The sequence shown here is derived from an EMBL/GenBank/DDBJ whole genome shotgun (WGS) entry which is preliminary data.</text>
</comment>
<name>A0A010S5V4_9PEZI</name>
<feature type="region of interest" description="Disordered" evidence="1">
    <location>
        <begin position="272"/>
        <end position="319"/>
    </location>
</feature>
<feature type="compositionally biased region" description="Low complexity" evidence="1">
    <location>
        <begin position="622"/>
        <end position="635"/>
    </location>
</feature>
<feature type="compositionally biased region" description="Polar residues" evidence="1">
    <location>
        <begin position="419"/>
        <end position="428"/>
    </location>
</feature>
<evidence type="ECO:0000259" key="2">
    <source>
        <dbReference type="PROSITE" id="PS50097"/>
    </source>
</evidence>
<feature type="compositionally biased region" description="Polar residues" evidence="1">
    <location>
        <begin position="505"/>
        <end position="517"/>
    </location>
</feature>
<evidence type="ECO:0000313" key="4">
    <source>
        <dbReference type="Proteomes" id="UP000020467"/>
    </source>
</evidence>
<feature type="compositionally biased region" description="Basic and acidic residues" evidence="1">
    <location>
        <begin position="284"/>
        <end position="296"/>
    </location>
</feature>
<dbReference type="EMBL" id="JARH01000489">
    <property type="protein sequence ID" value="EXF79968.1"/>
    <property type="molecule type" value="Genomic_DNA"/>
</dbReference>
<dbReference type="eggNOG" id="ENOG502T53D">
    <property type="taxonomic scope" value="Eukaryota"/>
</dbReference>
<sequence length="734" mass="80098">MLSPPREGGEEAMEEPDLPSLWETKKNADILLTMGASQWELHDKVVRGKSGLIDHILEMVQMKEGMRKIPLKERMFPYSALNTVLKYFYFGDSLITEKNEVIDLLSLYEVSATLAILPLQERIAFQTGNLLGEILSGSIDRMGDFYIVVEVIVAEQDNSWVFMHEEMQRAVGPYLLELLQQDTFVDLIKQNPAFCLEVLSTAVDRIEILEDAAKEAIDVKDASNVGTQAVVEHGSGVSRRYVDTGTQSDIPMPHTPRKSILKATCNDDQLTCSVDETTPRPRKRESGTEITNRLDEPNCSSQPIPRLAGTSGTENISSSTSKDARYLDFFAHISRANREKVTQIPRDFKFDFEAKIVMTEATSTSASQNQASSLSETLGMNTANGAAPHIRPRSSASQASTHWESCSEGDQRAVLVTGTRKTTASSASAEPLSRVDAAPEAQSQDKKTQASCGNKKGVRLGSPSLNSSGHIQGGDLPTPTPQGSSAFPTEQTAVSAICEQSSRSYTFSSDSLPQGLQFSGGPQREQSNDSSSKATPSHTQGEKTAVTGVVERERREYVLSGSDVLQTKGTTAPAVPERSSRSYTFNSESVPRSFQSSGGAQGEHSKEPTVKASSSRTTNTKASTSCAQQSSSSSSHTRVKPSPWKADKATAKQIRKGRLIVEPPGESPKPFSFWWCVVLLCQWLLYYPKAFFLPSPQKLPPAHQETSTSKGTIWSNAAKLLEVDRSPEVPQGTQ</sequence>
<dbReference type="KEGG" id="cfj:CFIO01_00864"/>
<feature type="compositionally biased region" description="Polar residues" evidence="1">
    <location>
        <begin position="611"/>
        <end position="621"/>
    </location>
</feature>
<feature type="domain" description="BTB" evidence="2">
    <location>
        <begin position="28"/>
        <end position="97"/>
    </location>
</feature>
<feature type="compositionally biased region" description="Polar residues" evidence="1">
    <location>
        <begin position="310"/>
        <end position="319"/>
    </location>
</feature>
<accession>A0A010S5V4</accession>
<feature type="compositionally biased region" description="Polar residues" evidence="1">
    <location>
        <begin position="481"/>
        <end position="493"/>
    </location>
</feature>
<evidence type="ECO:0000313" key="3">
    <source>
        <dbReference type="EMBL" id="EXF79968.1"/>
    </source>
</evidence>
<feature type="compositionally biased region" description="Polar residues" evidence="1">
    <location>
        <begin position="581"/>
        <end position="598"/>
    </location>
</feature>
<dbReference type="HOGENOM" id="CLU_377658_0_0_1"/>
<evidence type="ECO:0000256" key="1">
    <source>
        <dbReference type="SAM" id="MobiDB-lite"/>
    </source>
</evidence>
<gene>
    <name evidence="3" type="ORF">CFIO01_00864</name>
</gene>
<dbReference type="AlphaFoldDB" id="A0A010S5V4"/>